<dbReference type="AlphaFoldDB" id="A0A2D1U206"/>
<feature type="signal peptide" evidence="1">
    <location>
        <begin position="1"/>
        <end position="21"/>
    </location>
</feature>
<dbReference type="Proteomes" id="UP000223749">
    <property type="component" value="Chromosome"/>
</dbReference>
<evidence type="ECO:0000256" key="1">
    <source>
        <dbReference type="SAM" id="SignalP"/>
    </source>
</evidence>
<gene>
    <name evidence="3" type="ORF">CPT03_03680</name>
</gene>
<keyword evidence="4" id="KW-1185">Reference proteome</keyword>
<reference evidence="3 4" key="1">
    <citation type="submission" date="2017-10" db="EMBL/GenBank/DDBJ databases">
        <title>Whole genome of Pedobacter ginsengisoli T01R-27 isolated from tomato rhizosphere.</title>
        <authorList>
            <person name="Weon H.-Y."/>
            <person name="Lee S.A."/>
            <person name="Sang M.K."/>
            <person name="Song J."/>
        </authorList>
    </citation>
    <scope>NUCLEOTIDE SEQUENCE [LARGE SCALE GENOMIC DNA]</scope>
    <source>
        <strain evidence="3 4">T01R-27</strain>
    </source>
</reference>
<dbReference type="PANTHER" id="PTHR34406">
    <property type="entry name" value="PROTEIN YCEI"/>
    <property type="match status" value="1"/>
</dbReference>
<proteinExistence type="predicted"/>
<evidence type="ECO:0000313" key="3">
    <source>
        <dbReference type="EMBL" id="ATP55631.1"/>
    </source>
</evidence>
<protein>
    <submittedName>
        <fullName evidence="3">Lipid-binding protein</fullName>
    </submittedName>
</protein>
<dbReference type="Pfam" id="PF04264">
    <property type="entry name" value="YceI"/>
    <property type="match status" value="1"/>
</dbReference>
<dbReference type="Gene3D" id="2.40.128.110">
    <property type="entry name" value="Lipid/polyisoprenoid-binding, YceI-like"/>
    <property type="match status" value="1"/>
</dbReference>
<keyword evidence="1" id="KW-0732">Signal</keyword>
<sequence>MKNNYLMLLAVLFCLANVTMARQQPAGKPIVYKLDLNASRLLWKATKVNGGHNGFLLFNLGVLNADGKGKLLNGNFVMNMTSITAVDKLLLNENRESEQVIKAGNLFATAQNPTSTISVKSIVATGRINQYKVAGELTIKGVTKPLIFLATISPRANGLKALAEMDIDRTKWGITYKSGNFFSDLKDELISDMIHISLNLVFYKEG</sequence>
<dbReference type="RefSeq" id="WP_099437577.1">
    <property type="nucleotide sequence ID" value="NZ_CP024091.1"/>
</dbReference>
<feature type="domain" description="Lipid/polyisoprenoid-binding YceI-like" evidence="2">
    <location>
        <begin position="31"/>
        <end position="203"/>
    </location>
</feature>
<dbReference type="KEGG" id="pgs:CPT03_03680"/>
<dbReference type="OrthoDB" id="951410at2"/>
<feature type="chain" id="PRO_5013877703" evidence="1">
    <location>
        <begin position="22"/>
        <end position="206"/>
    </location>
</feature>
<dbReference type="InterPro" id="IPR036761">
    <property type="entry name" value="TTHA0802/YceI-like_sf"/>
</dbReference>
<dbReference type="InterPro" id="IPR007372">
    <property type="entry name" value="Lipid/polyisoprenoid-bd_YceI"/>
</dbReference>
<evidence type="ECO:0000313" key="4">
    <source>
        <dbReference type="Proteomes" id="UP000223749"/>
    </source>
</evidence>
<accession>A0A2D1U206</accession>
<dbReference type="EMBL" id="CP024091">
    <property type="protein sequence ID" value="ATP55631.1"/>
    <property type="molecule type" value="Genomic_DNA"/>
</dbReference>
<dbReference type="SMART" id="SM00867">
    <property type="entry name" value="YceI"/>
    <property type="match status" value="1"/>
</dbReference>
<dbReference type="PANTHER" id="PTHR34406:SF1">
    <property type="entry name" value="PROTEIN YCEI"/>
    <property type="match status" value="1"/>
</dbReference>
<name>A0A2D1U206_9SPHI</name>
<evidence type="ECO:0000259" key="2">
    <source>
        <dbReference type="SMART" id="SM00867"/>
    </source>
</evidence>
<organism evidence="3 4">
    <name type="scientific">Pedobacter ginsengisoli</name>
    <dbReference type="NCBI Taxonomy" id="363852"/>
    <lineage>
        <taxon>Bacteria</taxon>
        <taxon>Pseudomonadati</taxon>
        <taxon>Bacteroidota</taxon>
        <taxon>Sphingobacteriia</taxon>
        <taxon>Sphingobacteriales</taxon>
        <taxon>Sphingobacteriaceae</taxon>
        <taxon>Pedobacter</taxon>
    </lineage>
</organism>
<dbReference type="SUPFAM" id="SSF101874">
    <property type="entry name" value="YceI-like"/>
    <property type="match status" value="1"/>
</dbReference>